<dbReference type="AlphaFoldDB" id="M5C8R4"/>
<keyword evidence="1" id="KW-0472">Membrane</keyword>
<gene>
    <name evidence="2" type="ORF">BN14_09558</name>
</gene>
<dbReference type="Proteomes" id="UP000012065">
    <property type="component" value="Unassembled WGS sequence"/>
</dbReference>
<evidence type="ECO:0000313" key="3">
    <source>
        <dbReference type="Proteomes" id="UP000012065"/>
    </source>
</evidence>
<keyword evidence="1" id="KW-0812">Transmembrane</keyword>
<name>M5C8R4_THACB</name>
<keyword evidence="1" id="KW-1133">Transmembrane helix</keyword>
<evidence type="ECO:0000313" key="2">
    <source>
        <dbReference type="EMBL" id="CCO35440.1"/>
    </source>
</evidence>
<feature type="transmembrane region" description="Helical" evidence="1">
    <location>
        <begin position="6"/>
        <end position="26"/>
    </location>
</feature>
<proteinExistence type="predicted"/>
<comment type="caution">
    <text evidence="2">The sequence shown here is derived from an EMBL/GenBank/DDBJ whole genome shotgun (WGS) entry which is preliminary data.</text>
</comment>
<reference evidence="2 3" key="1">
    <citation type="journal article" date="2013" name="J. Biotechnol.">
        <title>Establishment and interpretation of the genome sequence of the phytopathogenic fungus Rhizoctonia solani AG1-IB isolate 7/3/14.</title>
        <authorList>
            <person name="Wibberg D.W."/>
            <person name="Jelonek L.J."/>
            <person name="Rupp O.R."/>
            <person name="Hennig M.H."/>
            <person name="Eikmeyer F.E."/>
            <person name="Goesmann A.G."/>
            <person name="Hartmann A.H."/>
            <person name="Borriss R.B."/>
            <person name="Grosch R.G."/>
            <person name="Puehler A.P."/>
            <person name="Schlueter A.S."/>
        </authorList>
    </citation>
    <scope>NUCLEOTIDE SEQUENCE [LARGE SCALE GENOMIC DNA]</scope>
    <source>
        <strain evidence="3">AG1-IB / isolate 7/3/14</strain>
    </source>
</reference>
<protein>
    <submittedName>
        <fullName evidence="2">Uncharacterized protein</fullName>
    </submittedName>
</protein>
<evidence type="ECO:0000256" key="1">
    <source>
        <dbReference type="SAM" id="Phobius"/>
    </source>
</evidence>
<organism evidence="2 3">
    <name type="scientific">Thanatephorus cucumeris (strain AG1-IB / isolate 7/3/14)</name>
    <name type="common">Lettuce bottom rot fungus</name>
    <name type="synonym">Rhizoctonia solani</name>
    <dbReference type="NCBI Taxonomy" id="1108050"/>
    <lineage>
        <taxon>Eukaryota</taxon>
        <taxon>Fungi</taxon>
        <taxon>Dikarya</taxon>
        <taxon>Basidiomycota</taxon>
        <taxon>Agaricomycotina</taxon>
        <taxon>Agaricomycetes</taxon>
        <taxon>Cantharellales</taxon>
        <taxon>Ceratobasidiaceae</taxon>
        <taxon>Rhizoctonia</taxon>
        <taxon>Rhizoctonia solani AG-1</taxon>
    </lineage>
</organism>
<sequence>MVTISTATVMGPVVMTITTAMALFLPRQKTSTTTVMDIRMRTITTTMRPIIHTIATTSTTTSKSLPIPKMAIIFIFLGDTA</sequence>
<accession>M5C8R4</accession>
<dbReference type="EMBL" id="CAOJ01014610">
    <property type="protein sequence ID" value="CCO35440.1"/>
    <property type="molecule type" value="Genomic_DNA"/>
</dbReference>
<dbReference type="HOGENOM" id="CLU_2575514_0_0_1"/>